<dbReference type="RefSeq" id="WP_311631554.1">
    <property type="nucleotide sequence ID" value="NZ_JAVREN010000024.1"/>
</dbReference>
<evidence type="ECO:0000313" key="2">
    <source>
        <dbReference type="Proteomes" id="UP001183388"/>
    </source>
</evidence>
<reference evidence="2" key="1">
    <citation type="submission" date="2023-07" db="EMBL/GenBank/DDBJ databases">
        <title>30 novel species of actinomycetes from the DSMZ collection.</title>
        <authorList>
            <person name="Nouioui I."/>
        </authorList>
    </citation>
    <scope>NUCLEOTIDE SEQUENCE [LARGE SCALE GENOMIC DNA]</scope>
    <source>
        <strain evidence="2">DSM 44917</strain>
    </source>
</reference>
<protein>
    <submittedName>
        <fullName evidence="1">Uncharacterized protein</fullName>
    </submittedName>
</protein>
<accession>A0ABU2LAL8</accession>
<keyword evidence="2" id="KW-1185">Reference proteome</keyword>
<comment type="caution">
    <text evidence="1">The sequence shown here is derived from an EMBL/GenBank/DDBJ whole genome shotgun (WGS) entry which is preliminary data.</text>
</comment>
<proteinExistence type="predicted"/>
<name>A0ABU2LAL8_9ACTN</name>
<gene>
    <name evidence="1" type="ORF">RM780_16840</name>
</gene>
<dbReference type="Proteomes" id="UP001183388">
    <property type="component" value="Unassembled WGS sequence"/>
</dbReference>
<dbReference type="EMBL" id="JAVREN010000024">
    <property type="protein sequence ID" value="MDT0308613.1"/>
    <property type="molecule type" value="Genomic_DNA"/>
</dbReference>
<evidence type="ECO:0000313" key="1">
    <source>
        <dbReference type="EMBL" id="MDT0308613.1"/>
    </source>
</evidence>
<organism evidence="1 2">
    <name type="scientific">Streptomyces boetiae</name>
    <dbReference type="NCBI Taxonomy" id="3075541"/>
    <lineage>
        <taxon>Bacteria</taxon>
        <taxon>Bacillati</taxon>
        <taxon>Actinomycetota</taxon>
        <taxon>Actinomycetes</taxon>
        <taxon>Kitasatosporales</taxon>
        <taxon>Streptomycetaceae</taxon>
        <taxon>Streptomyces</taxon>
    </lineage>
</organism>
<sequence>MTIGLTQPHLRVEMIPNRRPEVRETDGQFLIPVAVYGLHHAPELSMADTAMALGRTEVERLCGQLLALLERYDDGEAEACPAAGIVAVPDPARR</sequence>